<comment type="catalytic activity">
    <reaction evidence="1">
        <text>ATP + protein L-histidine = ADP + protein N-phospho-L-histidine.</text>
        <dbReference type="EC" id="2.7.13.3"/>
    </reaction>
</comment>
<dbReference type="PATRIC" id="fig|1242968.3.peg.183"/>
<keyword evidence="4" id="KW-0597">Phosphoprotein</keyword>
<dbReference type="SUPFAM" id="SSF55874">
    <property type="entry name" value="ATPase domain of HSP90 chaperone/DNA topoisomerase II/histidine kinase"/>
    <property type="match status" value="1"/>
</dbReference>
<keyword evidence="9 10" id="KW-0472">Membrane</keyword>
<evidence type="ECO:0000256" key="5">
    <source>
        <dbReference type="ARBA" id="ARBA00022679"/>
    </source>
</evidence>
<dbReference type="PANTHER" id="PTHR45528">
    <property type="entry name" value="SENSOR HISTIDINE KINASE CPXA"/>
    <property type="match status" value="1"/>
</dbReference>
<keyword evidence="6 10" id="KW-0812">Transmembrane</keyword>
<evidence type="ECO:0000313" key="13">
    <source>
        <dbReference type="Proteomes" id="UP000016620"/>
    </source>
</evidence>
<evidence type="ECO:0000256" key="9">
    <source>
        <dbReference type="ARBA" id="ARBA00023136"/>
    </source>
</evidence>
<dbReference type="SUPFAM" id="SSF47384">
    <property type="entry name" value="Homodimeric domain of signal transducing histidine kinase"/>
    <property type="match status" value="1"/>
</dbReference>
<comment type="caution">
    <text evidence="12">The sequence shown here is derived from an EMBL/GenBank/DDBJ whole genome shotgun (WGS) entry which is preliminary data.</text>
</comment>
<evidence type="ECO:0000256" key="1">
    <source>
        <dbReference type="ARBA" id="ARBA00000085"/>
    </source>
</evidence>
<dbReference type="InterPro" id="IPR036890">
    <property type="entry name" value="HATPase_C_sf"/>
</dbReference>
<dbReference type="InterPro" id="IPR047994">
    <property type="entry name" value="ArsS-like"/>
</dbReference>
<dbReference type="EMBL" id="ANNG01000005">
    <property type="protein sequence ID" value="ERJ30585.1"/>
    <property type="molecule type" value="Genomic_DNA"/>
</dbReference>
<gene>
    <name evidence="12" type="ORF">UNSWCS_1599</name>
</gene>
<proteinExistence type="predicted"/>
<protein>
    <recommendedName>
        <fullName evidence="3">histidine kinase</fullName>
        <ecNumber evidence="3">2.7.13.3</ecNumber>
    </recommendedName>
</protein>
<evidence type="ECO:0000259" key="11">
    <source>
        <dbReference type="PROSITE" id="PS50109"/>
    </source>
</evidence>
<dbReference type="Proteomes" id="UP000016620">
    <property type="component" value="Unassembled WGS sequence"/>
</dbReference>
<dbReference type="Gene3D" id="1.10.287.130">
    <property type="match status" value="1"/>
</dbReference>
<evidence type="ECO:0000256" key="4">
    <source>
        <dbReference type="ARBA" id="ARBA00022553"/>
    </source>
</evidence>
<feature type="domain" description="Histidine kinase" evidence="11">
    <location>
        <begin position="217"/>
        <end position="392"/>
    </location>
</feature>
<dbReference type="CDD" id="cd06225">
    <property type="entry name" value="HAMP"/>
    <property type="match status" value="1"/>
</dbReference>
<dbReference type="GO" id="GO:0016020">
    <property type="term" value="C:membrane"/>
    <property type="evidence" value="ECO:0007669"/>
    <property type="project" value="UniProtKB-SubCell"/>
</dbReference>
<dbReference type="CDD" id="cd00082">
    <property type="entry name" value="HisKA"/>
    <property type="match status" value="1"/>
</dbReference>
<evidence type="ECO:0000313" key="12">
    <source>
        <dbReference type="EMBL" id="ERJ30585.1"/>
    </source>
</evidence>
<keyword evidence="5" id="KW-0808">Transferase</keyword>
<dbReference type="InterPro" id="IPR050398">
    <property type="entry name" value="HssS/ArlS-like"/>
</dbReference>
<name>U2FJU4_9BACT</name>
<accession>U2FJU4</accession>
<comment type="subcellular location">
    <subcellularLocation>
        <location evidence="2">Membrane</location>
        <topology evidence="2">Multi-pass membrane protein</topology>
    </subcellularLocation>
</comment>
<reference evidence="12 13" key="1">
    <citation type="journal article" date="2013" name="BMC Genomics">
        <title>Comparative genomics of Campylobacter concisus isolates reveals genetic diversity and provides insights into disease association.</title>
        <authorList>
            <person name="Deshpande N.P."/>
            <person name="Kaakoush N.O."/>
            <person name="Wilkins M.R."/>
            <person name="Mitchell H.M."/>
        </authorList>
    </citation>
    <scope>NUCLEOTIDE SEQUENCE [LARGE SCALE GENOMIC DNA]</scope>
    <source>
        <strain evidence="12 13">UNSWCS</strain>
    </source>
</reference>
<dbReference type="InterPro" id="IPR003661">
    <property type="entry name" value="HisK_dim/P_dom"/>
</dbReference>
<dbReference type="GO" id="GO:0000155">
    <property type="term" value="F:phosphorelay sensor kinase activity"/>
    <property type="evidence" value="ECO:0007669"/>
    <property type="project" value="InterPro"/>
</dbReference>
<dbReference type="NCBIfam" id="NF038389">
    <property type="entry name" value="ArsS_fam_HK"/>
    <property type="match status" value="1"/>
</dbReference>
<evidence type="ECO:0000256" key="8">
    <source>
        <dbReference type="ARBA" id="ARBA00022989"/>
    </source>
</evidence>
<dbReference type="PROSITE" id="PS50109">
    <property type="entry name" value="HIS_KIN"/>
    <property type="match status" value="1"/>
</dbReference>
<dbReference type="EC" id="2.7.13.3" evidence="3"/>
<evidence type="ECO:0000256" key="3">
    <source>
        <dbReference type="ARBA" id="ARBA00012438"/>
    </source>
</evidence>
<organism evidence="12 13">
    <name type="scientific">Campylobacter concisus UNSWCS</name>
    <dbReference type="NCBI Taxonomy" id="1242968"/>
    <lineage>
        <taxon>Bacteria</taxon>
        <taxon>Pseudomonadati</taxon>
        <taxon>Campylobacterota</taxon>
        <taxon>Epsilonproteobacteria</taxon>
        <taxon>Campylobacterales</taxon>
        <taxon>Campylobacteraceae</taxon>
        <taxon>Campylobacter</taxon>
    </lineage>
</organism>
<dbReference type="PANTHER" id="PTHR45528:SF12">
    <property type="entry name" value="SENSOR HISTIDINE KINASE ARSS"/>
    <property type="match status" value="1"/>
</dbReference>
<feature type="transmembrane region" description="Helical" evidence="10">
    <location>
        <begin position="6"/>
        <end position="28"/>
    </location>
</feature>
<evidence type="ECO:0000256" key="10">
    <source>
        <dbReference type="SAM" id="Phobius"/>
    </source>
</evidence>
<dbReference type="RefSeq" id="WP_021086920.1">
    <property type="nucleotide sequence ID" value="NZ_ANNG01000005.1"/>
</dbReference>
<feature type="transmembrane region" description="Helical" evidence="10">
    <location>
        <begin position="136"/>
        <end position="157"/>
    </location>
</feature>
<evidence type="ECO:0000256" key="2">
    <source>
        <dbReference type="ARBA" id="ARBA00004141"/>
    </source>
</evidence>
<evidence type="ECO:0000256" key="6">
    <source>
        <dbReference type="ARBA" id="ARBA00022692"/>
    </source>
</evidence>
<keyword evidence="7" id="KW-0418">Kinase</keyword>
<dbReference type="Gene3D" id="3.30.565.10">
    <property type="entry name" value="Histidine kinase-like ATPase, C-terminal domain"/>
    <property type="match status" value="1"/>
</dbReference>
<dbReference type="InterPro" id="IPR005467">
    <property type="entry name" value="His_kinase_dom"/>
</dbReference>
<keyword evidence="8 10" id="KW-1133">Transmembrane helix</keyword>
<evidence type="ECO:0000256" key="7">
    <source>
        <dbReference type="ARBA" id="ARBA00022777"/>
    </source>
</evidence>
<sequence length="413" mass="47295">MPRSSIFITITFIFGLALVSIFLAFLWLMGFDKQNYTRELNNKYSNVARTNLLYMGGIINKAQYDRQLSNIDMPEITAKNEKEEILKNAAVLEEISSDLGSSAILLYDKHHYLKIEHLDELKLLMDKEFQPYRYEVIKAVFAVVAVILLAAYIFVIYKIKPLRKLKRQIVKFANGELDGVQNVGNGKDEISEVSEAFYEAVCQIKTLNDSRHLFLRNIMHELKTPITKGLIAAQMIEKSKNQERLISVFHKLENLINELAAIEQITSKIGLTNKTPCLMRDLIDEAIDIAMVEKEHVGISELDEVRVMVDFKLFSVAIKNMIDNGIKYSTDKHVNIMVSKDHMKFITQGEKLKNDLDFYIQPFIKGEDAQKSFGLGLYIVSNILEAHGLKFGYEYKNGMNVFIFENLQDIIAA</sequence>
<dbReference type="AlphaFoldDB" id="U2FJU4"/>
<dbReference type="InterPro" id="IPR036097">
    <property type="entry name" value="HisK_dim/P_sf"/>
</dbReference>